<dbReference type="PATRIC" id="fig|285473.5.peg.2688"/>
<dbReference type="Proteomes" id="UP000095349">
    <property type="component" value="Chromosome"/>
</dbReference>
<sequence length="281" mass="31677">MRGAPTARQSRFGAELRKLRERAGLSATEVGRLLGVRQAQISNMEAARFGVSPERIRTLAHHYSCTDTRLIDALVEMAARRERGWWEEYRDILPAALLDLAELDHHGMALRTGHTSHIPGLLQVPEHAREIFRNTVPAYTAPEIEHRVSHRIKRQSILHRDAPAPYRAVIHEAALRMQFGGAAVQKRQLRHLLDISEYEHITLRVIPYAAGAYPGAGQAIYYVHGPVPQLDTVQLDQSHGPVLIDAEAELDVYRHVLDRMEAIALPEAATREFIHDIAHDL</sequence>
<dbReference type="SUPFAM" id="SSF47413">
    <property type="entry name" value="lambda repressor-like DNA-binding domains"/>
    <property type="match status" value="1"/>
</dbReference>
<dbReference type="InterPro" id="IPR043917">
    <property type="entry name" value="DUF5753"/>
</dbReference>
<dbReference type="Pfam" id="PF19054">
    <property type="entry name" value="DUF5753"/>
    <property type="match status" value="1"/>
</dbReference>
<dbReference type="CDD" id="cd00093">
    <property type="entry name" value="HTH_XRE"/>
    <property type="match status" value="1"/>
</dbReference>
<dbReference type="AlphaFoldDB" id="A0A1D8G2Q2"/>
<proteinExistence type="predicted"/>
<name>A0A1D8G2Q2_9ACTN</name>
<dbReference type="PROSITE" id="PS50943">
    <property type="entry name" value="HTH_CROC1"/>
    <property type="match status" value="1"/>
</dbReference>
<dbReference type="GO" id="GO:0003677">
    <property type="term" value="F:DNA binding"/>
    <property type="evidence" value="ECO:0007669"/>
    <property type="project" value="InterPro"/>
</dbReference>
<dbReference type="STRING" id="285473.A4G23_02564"/>
<accession>A0A1D8G2Q2</accession>
<evidence type="ECO:0000313" key="2">
    <source>
        <dbReference type="EMBL" id="AOT59721.1"/>
    </source>
</evidence>
<organism evidence="2 3">
    <name type="scientific">Streptomyces rubrolavendulae</name>
    <dbReference type="NCBI Taxonomy" id="285473"/>
    <lineage>
        <taxon>Bacteria</taxon>
        <taxon>Bacillati</taxon>
        <taxon>Actinomycetota</taxon>
        <taxon>Actinomycetes</taxon>
        <taxon>Kitasatosporales</taxon>
        <taxon>Streptomycetaceae</taxon>
        <taxon>Streptomyces</taxon>
    </lineage>
</organism>
<reference evidence="2 3" key="1">
    <citation type="submission" date="2016-09" db="EMBL/GenBank/DDBJ databases">
        <title>Streptomyces rubrolavendulae MJM4426 Genome sequencing and assembly.</title>
        <authorList>
            <person name="Kim J.-G."/>
        </authorList>
    </citation>
    <scope>NUCLEOTIDE SEQUENCE [LARGE SCALE GENOMIC DNA]</scope>
    <source>
        <strain evidence="2 3">MJM4426</strain>
    </source>
</reference>
<protein>
    <submittedName>
        <fullName evidence="2">Helix-turn-helix protein</fullName>
    </submittedName>
</protein>
<evidence type="ECO:0000313" key="3">
    <source>
        <dbReference type="Proteomes" id="UP000095349"/>
    </source>
</evidence>
<dbReference type="Gene3D" id="1.10.260.40">
    <property type="entry name" value="lambda repressor-like DNA-binding domains"/>
    <property type="match status" value="1"/>
</dbReference>
<feature type="domain" description="HTH cro/C1-type" evidence="1">
    <location>
        <begin position="16"/>
        <end position="70"/>
    </location>
</feature>
<dbReference type="EMBL" id="CP017316">
    <property type="protein sequence ID" value="AOT59721.1"/>
    <property type="molecule type" value="Genomic_DNA"/>
</dbReference>
<dbReference type="Pfam" id="PF13560">
    <property type="entry name" value="HTH_31"/>
    <property type="match status" value="1"/>
</dbReference>
<gene>
    <name evidence="2" type="ORF">A4G23_02564</name>
</gene>
<dbReference type="InterPro" id="IPR010982">
    <property type="entry name" value="Lambda_DNA-bd_dom_sf"/>
</dbReference>
<evidence type="ECO:0000259" key="1">
    <source>
        <dbReference type="PROSITE" id="PS50943"/>
    </source>
</evidence>
<dbReference type="KEGG" id="srn:A4G23_02564"/>
<keyword evidence="3" id="KW-1185">Reference proteome</keyword>
<dbReference type="InterPro" id="IPR001387">
    <property type="entry name" value="Cro/C1-type_HTH"/>
</dbReference>
<dbReference type="SMART" id="SM00530">
    <property type="entry name" value="HTH_XRE"/>
    <property type="match status" value="1"/>
</dbReference>